<comment type="caution">
    <text evidence="1">The sequence shown here is derived from an EMBL/GenBank/DDBJ whole genome shotgun (WGS) entry which is preliminary data.</text>
</comment>
<sequence length="230" mass="25393">MRILNFLLIFIFTINSISEEGPLGREPNDYKYTSIGIDLIQSDKTGIGAKISFELPGPLYAVVERRAEGVDTENDSYDRIINGARLGAQIGIGDLFSNISAKGINLGVKNIFDVYSELGVKSVAIDGKVNSFSEDDAQAHFIAGIRFGDSNNWEGKIFMDYSKESEVVLKPCPENQICPAVVEYVLDEETDQKYGAGVLYNINNRSAAYIELTSSKVFDSTLKLGYQINF</sequence>
<evidence type="ECO:0000313" key="1">
    <source>
        <dbReference type="EMBL" id="MBL6818519.1"/>
    </source>
</evidence>
<proteinExistence type="predicted"/>
<gene>
    <name evidence="1" type="ORF">ISQ64_03845</name>
</gene>
<dbReference type="Proteomes" id="UP000711391">
    <property type="component" value="Unassembled WGS sequence"/>
</dbReference>
<dbReference type="EMBL" id="JADHQD010000022">
    <property type="protein sequence ID" value="MBL6818519.1"/>
    <property type="molecule type" value="Genomic_DNA"/>
</dbReference>
<reference evidence="1" key="1">
    <citation type="submission" date="2020-10" db="EMBL/GenBank/DDBJ databases">
        <title>Microbiome of the Black Sea water column analyzed by genome centric metagenomics.</title>
        <authorList>
            <person name="Cabello-Yeves P.J."/>
            <person name="Callieri C."/>
            <person name="Picazo A."/>
            <person name="Mehrshad M."/>
            <person name="Haro-Moreno J.M."/>
            <person name="Roda-Garcia J."/>
            <person name="Dzembekova N."/>
            <person name="Slabakova V."/>
            <person name="Slabakova N."/>
            <person name="Moncheva S."/>
            <person name="Rodriguez-Valera F."/>
        </authorList>
    </citation>
    <scope>NUCLEOTIDE SEQUENCE</scope>
    <source>
        <strain evidence="1">BS307-5m-G50</strain>
    </source>
</reference>
<name>A0A937IE19_9GAMM</name>
<accession>A0A937IE19</accession>
<evidence type="ECO:0000313" key="2">
    <source>
        <dbReference type="Proteomes" id="UP000711391"/>
    </source>
</evidence>
<organism evidence="1 2">
    <name type="scientific">SAR86 cluster bacterium</name>
    <dbReference type="NCBI Taxonomy" id="2030880"/>
    <lineage>
        <taxon>Bacteria</taxon>
        <taxon>Pseudomonadati</taxon>
        <taxon>Pseudomonadota</taxon>
        <taxon>Gammaproteobacteria</taxon>
        <taxon>SAR86 cluster</taxon>
    </lineage>
</organism>
<protein>
    <submittedName>
        <fullName evidence="1">Uncharacterized protein</fullName>
    </submittedName>
</protein>
<dbReference type="AlphaFoldDB" id="A0A937IE19"/>